<dbReference type="CDD" id="cd07095">
    <property type="entry name" value="ALDH_SGSD_AstD"/>
    <property type="match status" value="1"/>
</dbReference>
<dbReference type="Gene3D" id="3.40.605.10">
    <property type="entry name" value="Aldehyde Dehydrogenase, Chain A, domain 1"/>
    <property type="match status" value="1"/>
</dbReference>
<dbReference type="FunCoup" id="A0A420WED1">
    <property type="interactions" value="11"/>
</dbReference>
<dbReference type="InterPro" id="IPR016162">
    <property type="entry name" value="Ald_DH_N"/>
</dbReference>
<dbReference type="InterPro" id="IPR016161">
    <property type="entry name" value="Ald_DH/histidinol_DH"/>
</dbReference>
<dbReference type="FunFam" id="3.40.605.10:FF:000010">
    <property type="entry name" value="N-succinylglutamate 5-semialdehyde dehydrogenase"/>
    <property type="match status" value="1"/>
</dbReference>
<dbReference type="PROSITE" id="PS00687">
    <property type="entry name" value="ALDEHYDE_DEHYDR_GLU"/>
    <property type="match status" value="1"/>
</dbReference>
<comment type="similarity">
    <text evidence="5">Belongs to the aldehyde dehydrogenase family.</text>
</comment>
<dbReference type="Gene3D" id="3.40.309.10">
    <property type="entry name" value="Aldehyde Dehydrogenase, Chain A, domain 2"/>
    <property type="match status" value="1"/>
</dbReference>
<evidence type="ECO:0000256" key="5">
    <source>
        <dbReference type="RuleBase" id="RU003345"/>
    </source>
</evidence>
<dbReference type="PROSITE" id="PS00070">
    <property type="entry name" value="ALDEHYDE_DEHYDR_CYS"/>
    <property type="match status" value="1"/>
</dbReference>
<dbReference type="InterPro" id="IPR016163">
    <property type="entry name" value="Ald_DH_C"/>
</dbReference>
<evidence type="ECO:0000256" key="2">
    <source>
        <dbReference type="ARBA" id="ARBA00023002"/>
    </source>
</evidence>
<sequence>MSDTFISGQWTSGEGGEFESYCPATGESVWQGKDSTAEQVNAAIANARQAQPKWAATPLSERIEILQRYAEKLTEKKEAIAYAISRDMGKPLWEARTEVGAMAGKIGHSIRAQAERAGDKDEGALTLTHRPHGVMAVFGPFNFPGHLPNGHIVPALLAGNSCVFKPSELTPSVATLIVQAFEEAGLPPGCLNVVQGGRETGQALLNGDINGLLFTGSANTGTAFHKHFAGRPNVILALEMGGNNPLIAWDGDSQAVADTAFFSAYISAGQRCTCARRLILPEGAFGDDVLSLIQARIGQVTVGKWDEDVFMGPVVSEQSAQNGLKFEQALTEAGGRPIVPLQVEGAFVHPGLIEMSGASDVEDEELFGPLLQVYRVKTFDEAIAKANDTRFGLSGGLLSQDKNLWHRAGLEMRAGILNWNKPTTGAASSLPFGGPGLSGNFRPGAYYAADYCAWPQAGQVAESVASPVMVGMK</sequence>
<proteinExistence type="inferred from homology"/>
<dbReference type="NCBIfam" id="TIGR03240">
    <property type="entry name" value="arg_catab_astD"/>
    <property type="match status" value="1"/>
</dbReference>
<dbReference type="PANTHER" id="PTHR11699">
    <property type="entry name" value="ALDEHYDE DEHYDROGENASE-RELATED"/>
    <property type="match status" value="1"/>
</dbReference>
<keyword evidence="8" id="KW-1185">Reference proteome</keyword>
<accession>A0A420WED1</accession>
<dbReference type="InterPro" id="IPR029510">
    <property type="entry name" value="Ald_DH_CS_GLU"/>
</dbReference>
<dbReference type="InParanoid" id="A0A420WED1"/>
<dbReference type="OrthoDB" id="7168186at2"/>
<evidence type="ECO:0000313" key="7">
    <source>
        <dbReference type="EMBL" id="RKQ69389.1"/>
    </source>
</evidence>
<dbReference type="GO" id="GO:0043824">
    <property type="term" value="F:succinylglutamate-semialdehyde dehydrogenase activity"/>
    <property type="evidence" value="ECO:0007669"/>
    <property type="project" value="InterPro"/>
</dbReference>
<keyword evidence="1" id="KW-0056">Arginine metabolism</keyword>
<evidence type="ECO:0000256" key="3">
    <source>
        <dbReference type="ARBA" id="ARBA00023027"/>
    </source>
</evidence>
<dbReference type="NCBIfam" id="NF006992">
    <property type="entry name" value="PRK09457.1"/>
    <property type="match status" value="1"/>
</dbReference>
<keyword evidence="2 5" id="KW-0560">Oxidoreductase</keyword>
<dbReference type="SUPFAM" id="SSF53720">
    <property type="entry name" value="ALDH-like"/>
    <property type="match status" value="1"/>
</dbReference>
<dbReference type="RefSeq" id="WP_121102007.1">
    <property type="nucleotide sequence ID" value="NZ_RBII01000002.1"/>
</dbReference>
<dbReference type="InterPro" id="IPR017649">
    <property type="entry name" value="SuccinylGlu_semiald_DH_AstD"/>
</dbReference>
<comment type="caution">
    <text evidence="7">The sequence shown here is derived from an EMBL/GenBank/DDBJ whole genome shotgun (WGS) entry which is preliminary data.</text>
</comment>
<name>A0A420WED1_9PROT</name>
<dbReference type="EMBL" id="RBII01000002">
    <property type="protein sequence ID" value="RKQ69389.1"/>
    <property type="molecule type" value="Genomic_DNA"/>
</dbReference>
<evidence type="ECO:0000313" key="8">
    <source>
        <dbReference type="Proteomes" id="UP000282211"/>
    </source>
</evidence>
<evidence type="ECO:0000256" key="4">
    <source>
        <dbReference type="PROSITE-ProRule" id="PRU10007"/>
    </source>
</evidence>
<dbReference type="Proteomes" id="UP000282211">
    <property type="component" value="Unassembled WGS sequence"/>
</dbReference>
<protein>
    <submittedName>
        <fullName evidence="7">Succinylglutamic semialdehyde dehydrogenase</fullName>
    </submittedName>
</protein>
<reference evidence="7 8" key="1">
    <citation type="submission" date="2018-10" db="EMBL/GenBank/DDBJ databases">
        <title>Genomic Encyclopedia of Type Strains, Phase IV (KMG-IV): sequencing the most valuable type-strain genomes for metagenomic binning, comparative biology and taxonomic classification.</title>
        <authorList>
            <person name="Goeker M."/>
        </authorList>
    </citation>
    <scope>NUCLEOTIDE SEQUENCE [LARGE SCALE GENOMIC DNA]</scope>
    <source>
        <strain evidence="7 8">DSM 22008</strain>
    </source>
</reference>
<dbReference type="AlphaFoldDB" id="A0A420WED1"/>
<organism evidence="7 8">
    <name type="scientific">Litorimonas taeanensis</name>
    <dbReference type="NCBI Taxonomy" id="568099"/>
    <lineage>
        <taxon>Bacteria</taxon>
        <taxon>Pseudomonadati</taxon>
        <taxon>Pseudomonadota</taxon>
        <taxon>Alphaproteobacteria</taxon>
        <taxon>Maricaulales</taxon>
        <taxon>Robiginitomaculaceae</taxon>
    </lineage>
</organism>
<dbReference type="InterPro" id="IPR015590">
    <property type="entry name" value="Aldehyde_DH_dom"/>
</dbReference>
<dbReference type="Pfam" id="PF00171">
    <property type="entry name" value="Aldedh"/>
    <property type="match status" value="1"/>
</dbReference>
<evidence type="ECO:0000256" key="1">
    <source>
        <dbReference type="ARBA" id="ARBA00022503"/>
    </source>
</evidence>
<dbReference type="InterPro" id="IPR016160">
    <property type="entry name" value="Ald_DH_CS_CYS"/>
</dbReference>
<evidence type="ECO:0000259" key="6">
    <source>
        <dbReference type="Pfam" id="PF00171"/>
    </source>
</evidence>
<feature type="domain" description="Aldehyde dehydrogenase" evidence="6">
    <location>
        <begin position="10"/>
        <end position="449"/>
    </location>
</feature>
<feature type="active site" evidence="4">
    <location>
        <position position="239"/>
    </location>
</feature>
<keyword evidence="3" id="KW-0520">NAD</keyword>
<dbReference type="GO" id="GO:0006527">
    <property type="term" value="P:L-arginine catabolic process"/>
    <property type="evidence" value="ECO:0007669"/>
    <property type="project" value="InterPro"/>
</dbReference>
<gene>
    <name evidence="7" type="ORF">DES40_2189</name>
</gene>